<dbReference type="InterPro" id="IPR004255">
    <property type="entry name" value="O-acyltransferase_WSD1_N"/>
</dbReference>
<evidence type="ECO:0000256" key="4">
    <source>
        <dbReference type="ARBA" id="ARBA00022679"/>
    </source>
</evidence>
<dbReference type="EMBL" id="BOPO01000064">
    <property type="protein sequence ID" value="GIL28470.1"/>
    <property type="molecule type" value="Genomic_DNA"/>
</dbReference>
<dbReference type="SUPFAM" id="SSF53756">
    <property type="entry name" value="UDP-Glycosyltransferase/glycogen phosphorylase"/>
    <property type="match status" value="1"/>
</dbReference>
<comment type="similarity">
    <text evidence="2">Belongs to the glycosyltransferase 28 family.</text>
</comment>
<dbReference type="Pfam" id="PF06974">
    <property type="entry name" value="WS_DGAT_C"/>
    <property type="match status" value="1"/>
</dbReference>
<evidence type="ECO:0000313" key="10">
    <source>
        <dbReference type="EMBL" id="GIL28470.1"/>
    </source>
</evidence>
<dbReference type="PANTHER" id="PTHR43025">
    <property type="entry name" value="MONOGALACTOSYLDIACYLGLYCEROL SYNTHASE"/>
    <property type="match status" value="1"/>
</dbReference>
<dbReference type="InterPro" id="IPR023213">
    <property type="entry name" value="CAT-like_dom_sf"/>
</dbReference>
<feature type="region of interest" description="Disordered" evidence="5">
    <location>
        <begin position="359"/>
        <end position="378"/>
    </location>
</feature>
<feature type="domain" description="O-acyltransferase WSD1-like N-terminal" evidence="6">
    <location>
        <begin position="387"/>
        <end position="502"/>
    </location>
</feature>
<reference evidence="11" key="1">
    <citation type="journal article" date="2021" name="Int. J. Syst. Evol. Microbiol.">
        <title>Actinocatenispora comari sp. nov., an endophytic actinomycete isolated from aerial parts of Comarum salesowianum.</title>
        <authorList>
            <person name="Oyunbileg N."/>
            <person name="Iizaka Y."/>
            <person name="Hamada M."/>
            <person name="Davaapurev B.O."/>
            <person name="Fukumoto A."/>
            <person name="Tsetseg B."/>
            <person name="Kato F."/>
            <person name="Tamura T."/>
            <person name="Batkhuu J."/>
            <person name="Anzai Y."/>
        </authorList>
    </citation>
    <scope>NUCLEOTIDE SEQUENCE [LARGE SCALE GENOMIC DNA]</scope>
    <source>
        <strain evidence="11">NUM-2625</strain>
    </source>
</reference>
<dbReference type="InterPro" id="IPR050519">
    <property type="entry name" value="Glycosyltransf_28_UgtP"/>
</dbReference>
<evidence type="ECO:0000259" key="7">
    <source>
        <dbReference type="Pfam" id="PF04101"/>
    </source>
</evidence>
<sequence>MLVVSADMGGGHHATGRALEESVERHWPGSEVRWVDTLDAMGSWVGPLFRRIYVANVQTTPWMYEFFYSALWRHRWFATASKATLAAWSGRRLATEVERFDPDLILSTYPIGSAGMSWLRRRRLLPVPVGAWVSDFAPHPFWLYRDLDATFVMHPAALPAAELAEPGIAARATVPTVERRYHPGDPQLERPELGLPADRFVVLVSCGAYAFGAITEAVDALLAASGAVQVVVACGRNERLRDTLLARGLPGERLLPLGWVADTAPLVRAADLVVTNAGGATSLEALATGRPVVMFRPIAAHGAANAALMSVSGLAETCSTAAQLTALVSAHAAAGGSGGAESTAVKEYLDGHDPALDLPALAASTPPAPPAPTPSGRIRPVRRAWPLRPPDSFFLHVQTRSITQQVGAVITAEPEPGAAPLTAEVLVDRIAAALPVLTTLRRRVVPRGGWLRPGWVVDPTIRVADHVHEVVVAGEAERAAALDRFWSEPVSLRRPPWELLLVRRSDGGGAPAAVPGSASGAGSGGAGGCTLAFKMHHSIGDGLSLIGTLDRILETPGRRALRRRGAPRQRSRTLKGMAFAASRVVRGMWELGTNAGAPRHPLNRELTANRRGVVTVPLPTEQVRAAARRYRVRSSEVLLGVLAEALHRAGVADGVGAPDRLRTMLPVAMASANGARTAGNQTGVVSVDLPVGPMTVTERIQRIRGDLHRRMDLGEPHAAAFVMRALGMFPAPVHAWMSQRVYNSQFFNMIASYIPGPLQQRRIAGHRLTAVYPVVALAEGVPLGIGIMRYAGVTGVCVLYDESLRGIAEPLAEALRSAFADALER</sequence>
<comment type="subcellular location">
    <subcellularLocation>
        <location evidence="1">Membrane</location>
    </subcellularLocation>
</comment>
<organism evidence="10 11">
    <name type="scientific">Actinocatenispora comari</name>
    <dbReference type="NCBI Taxonomy" id="2807577"/>
    <lineage>
        <taxon>Bacteria</taxon>
        <taxon>Bacillati</taxon>
        <taxon>Actinomycetota</taxon>
        <taxon>Actinomycetes</taxon>
        <taxon>Micromonosporales</taxon>
        <taxon>Micromonosporaceae</taxon>
        <taxon>Actinocatenispora</taxon>
    </lineage>
</organism>
<evidence type="ECO:0000259" key="9">
    <source>
        <dbReference type="Pfam" id="PF06974"/>
    </source>
</evidence>
<dbReference type="Proteomes" id="UP000614996">
    <property type="component" value="Unassembled WGS sequence"/>
</dbReference>
<proteinExistence type="inferred from homology"/>
<feature type="domain" description="Glycosyl transferase family 28 C-terminal" evidence="7">
    <location>
        <begin position="202"/>
        <end position="315"/>
    </location>
</feature>
<evidence type="ECO:0000259" key="8">
    <source>
        <dbReference type="Pfam" id="PF06925"/>
    </source>
</evidence>
<protein>
    <recommendedName>
        <fullName evidence="12">Diacylglycerol O-acyltransferase</fullName>
    </recommendedName>
</protein>
<keyword evidence="4" id="KW-0808">Transferase</keyword>
<dbReference type="InterPro" id="IPR009721">
    <property type="entry name" value="O-acyltransferase_WSD1_C"/>
</dbReference>
<keyword evidence="3" id="KW-0328">Glycosyltransferase</keyword>
<dbReference type="InterPro" id="IPR007235">
    <property type="entry name" value="Glyco_trans_28_C"/>
</dbReference>
<gene>
    <name evidence="10" type="ORF">NUM_37240</name>
</gene>
<name>A0A8J4AD27_9ACTN</name>
<dbReference type="PANTHER" id="PTHR43025:SF3">
    <property type="entry name" value="MONOGALACTOSYLDIACYLGLYCEROL SYNTHASE 1, CHLOROPLASTIC"/>
    <property type="match status" value="1"/>
</dbReference>
<evidence type="ECO:0008006" key="12">
    <source>
        <dbReference type="Google" id="ProtNLM"/>
    </source>
</evidence>
<feature type="domain" description="Diacylglycerol glucosyltransferase N-terminal" evidence="8">
    <location>
        <begin position="12"/>
        <end position="155"/>
    </location>
</feature>
<dbReference type="Gene3D" id="3.40.50.2000">
    <property type="entry name" value="Glycogen Phosphorylase B"/>
    <property type="match status" value="1"/>
</dbReference>
<dbReference type="GO" id="GO:0004144">
    <property type="term" value="F:diacylglycerol O-acyltransferase activity"/>
    <property type="evidence" value="ECO:0007669"/>
    <property type="project" value="InterPro"/>
</dbReference>
<dbReference type="GO" id="GO:0009247">
    <property type="term" value="P:glycolipid biosynthetic process"/>
    <property type="evidence" value="ECO:0007669"/>
    <property type="project" value="InterPro"/>
</dbReference>
<keyword evidence="11" id="KW-1185">Reference proteome</keyword>
<dbReference type="AlphaFoldDB" id="A0A8J4AD27"/>
<evidence type="ECO:0000256" key="3">
    <source>
        <dbReference type="ARBA" id="ARBA00022676"/>
    </source>
</evidence>
<dbReference type="SUPFAM" id="SSF52777">
    <property type="entry name" value="CoA-dependent acyltransferases"/>
    <property type="match status" value="1"/>
</dbReference>
<evidence type="ECO:0000313" key="11">
    <source>
        <dbReference type="Proteomes" id="UP000614996"/>
    </source>
</evidence>
<evidence type="ECO:0000259" key="6">
    <source>
        <dbReference type="Pfam" id="PF03007"/>
    </source>
</evidence>
<dbReference type="GO" id="GO:0045017">
    <property type="term" value="P:glycerolipid biosynthetic process"/>
    <property type="evidence" value="ECO:0007669"/>
    <property type="project" value="InterPro"/>
</dbReference>
<comment type="caution">
    <text evidence="10">The sequence shown here is derived from an EMBL/GenBank/DDBJ whole genome shotgun (WGS) entry which is preliminary data.</text>
</comment>
<dbReference type="GO" id="GO:0016020">
    <property type="term" value="C:membrane"/>
    <property type="evidence" value="ECO:0007669"/>
    <property type="project" value="UniProtKB-SubCell"/>
</dbReference>
<dbReference type="Pfam" id="PF03007">
    <property type="entry name" value="WS_DGAT_cat"/>
    <property type="match status" value="1"/>
</dbReference>
<dbReference type="Pfam" id="PF06925">
    <property type="entry name" value="MGDG_synth"/>
    <property type="match status" value="1"/>
</dbReference>
<accession>A0A8J4AD27</accession>
<evidence type="ECO:0000256" key="5">
    <source>
        <dbReference type="SAM" id="MobiDB-lite"/>
    </source>
</evidence>
<dbReference type="Pfam" id="PF04101">
    <property type="entry name" value="Glyco_tran_28_C"/>
    <property type="match status" value="1"/>
</dbReference>
<dbReference type="Gene3D" id="3.30.559.10">
    <property type="entry name" value="Chloramphenicol acetyltransferase-like domain"/>
    <property type="match status" value="1"/>
</dbReference>
<feature type="domain" description="O-acyltransferase WSD1 C-terminal" evidence="9">
    <location>
        <begin position="679"/>
        <end position="820"/>
    </location>
</feature>
<dbReference type="InterPro" id="IPR009695">
    <property type="entry name" value="Diacylglyc_glucosyltr_N"/>
</dbReference>
<dbReference type="GO" id="GO:0016758">
    <property type="term" value="F:hexosyltransferase activity"/>
    <property type="evidence" value="ECO:0007669"/>
    <property type="project" value="InterPro"/>
</dbReference>
<evidence type="ECO:0000256" key="2">
    <source>
        <dbReference type="ARBA" id="ARBA00006962"/>
    </source>
</evidence>
<dbReference type="Gene3D" id="3.30.559.30">
    <property type="entry name" value="Nonribosomal peptide synthetase, condensation domain"/>
    <property type="match status" value="1"/>
</dbReference>
<evidence type="ECO:0000256" key="1">
    <source>
        <dbReference type="ARBA" id="ARBA00004370"/>
    </source>
</evidence>